<keyword evidence="5" id="KW-0813">Transport</keyword>
<dbReference type="PANTHER" id="PTHR46552:SF1">
    <property type="entry name" value="NADH-UBIQUINONE OXIDOREDUCTASE CHAIN 2"/>
    <property type="match status" value="1"/>
</dbReference>
<protein>
    <recommendedName>
        <fullName evidence="4 17">NADH-ubiquinone oxidoreductase chain 2</fullName>
        <ecNumber evidence="3 17">7.1.1.2</ecNumber>
    </recommendedName>
</protein>
<comment type="function">
    <text evidence="17">Core subunit of the mitochondrial membrane respiratory chain NADH dehydrogenase (Complex I) which catalyzes electron transfer from NADH through the respiratory chain, using ubiquinone as an electron acceptor. Essential for the catalytic activity and assembly of complex I.</text>
</comment>
<comment type="subcellular location">
    <subcellularLocation>
        <location evidence="1 17">Mitochondrion inner membrane</location>
        <topology evidence="1 17">Multi-pass membrane protein</topology>
    </subcellularLocation>
</comment>
<evidence type="ECO:0000256" key="6">
    <source>
        <dbReference type="ARBA" id="ARBA00022660"/>
    </source>
</evidence>
<dbReference type="Pfam" id="PF00361">
    <property type="entry name" value="Proton_antipo_M"/>
    <property type="match status" value="1"/>
</dbReference>
<accession>A0A2R4QI39</accession>
<feature type="transmembrane region" description="Helical" evidence="17">
    <location>
        <begin position="211"/>
        <end position="230"/>
    </location>
</feature>
<evidence type="ECO:0000313" key="19">
    <source>
        <dbReference type="EMBL" id="AVY52129.1"/>
    </source>
</evidence>
<evidence type="ECO:0000256" key="13">
    <source>
        <dbReference type="ARBA" id="ARBA00023075"/>
    </source>
</evidence>
<dbReference type="EMBL" id="MG979468">
    <property type="protein sequence ID" value="AVY52129.1"/>
    <property type="molecule type" value="Genomic_DNA"/>
</dbReference>
<dbReference type="GeneID" id="77843138"/>
<evidence type="ECO:0000259" key="18">
    <source>
        <dbReference type="Pfam" id="PF00361"/>
    </source>
</evidence>
<evidence type="ECO:0000256" key="14">
    <source>
        <dbReference type="ARBA" id="ARBA00023128"/>
    </source>
</evidence>
<dbReference type="GO" id="GO:0008137">
    <property type="term" value="F:NADH dehydrogenase (ubiquinone) activity"/>
    <property type="evidence" value="ECO:0007669"/>
    <property type="project" value="UniProtKB-EC"/>
</dbReference>
<feature type="transmembrane region" description="Helical" evidence="17">
    <location>
        <begin position="28"/>
        <end position="49"/>
    </location>
</feature>
<gene>
    <name evidence="19" type="primary">ND2</name>
</gene>
<keyword evidence="14 17" id="KW-0496">Mitochondrion</keyword>
<evidence type="ECO:0000256" key="9">
    <source>
        <dbReference type="ARBA" id="ARBA00022967"/>
    </source>
</evidence>
<dbReference type="InterPro" id="IPR003917">
    <property type="entry name" value="NADH_UbQ_OxRdtase_chain2"/>
</dbReference>
<evidence type="ECO:0000256" key="3">
    <source>
        <dbReference type="ARBA" id="ARBA00012944"/>
    </source>
</evidence>
<feature type="transmembrane region" description="Helical" evidence="17">
    <location>
        <begin position="61"/>
        <end position="83"/>
    </location>
</feature>
<organism evidence="19">
    <name type="scientific">Potamopyrgus antipodarum</name>
    <name type="common">New Zealand mudsnail</name>
    <dbReference type="NCBI Taxonomy" id="145637"/>
    <lineage>
        <taxon>Eukaryota</taxon>
        <taxon>Metazoa</taxon>
        <taxon>Spiralia</taxon>
        <taxon>Lophotrochozoa</taxon>
        <taxon>Mollusca</taxon>
        <taxon>Gastropoda</taxon>
        <taxon>Caenogastropoda</taxon>
        <taxon>Littorinimorpha</taxon>
        <taxon>Truncatelloidea</taxon>
        <taxon>Tateidae</taxon>
        <taxon>Potamopyrgus</taxon>
    </lineage>
</organism>
<evidence type="ECO:0000256" key="15">
    <source>
        <dbReference type="ARBA" id="ARBA00023136"/>
    </source>
</evidence>
<sequence>MYSSLPFSLSFLSLMAFGTLFSISSSYWLGIWAGLEINLIGFLPLLVYQKTMSESESAVKYFIIQAMGSSLLMFGSLLIYSLFFTWEIFDYTDKWVTGFMIISMGLMMKMGVFPFYFWLPSVMAGLSWFSCLLLATWQKVAPLFLMVSFLDGGLMYWIIILFCLLSVGSSFVGGFGGMNQTQLRALVAYSSIGHLGWMLFAILHSSWSMKVYLSIYILISFCIFTGLWYSNLSAVKTLNSSLSNTLSMSSIMIMFLSLGGLPPMLGFISKWIVISSSTALTLWGFLMLLVVGSVMSLFYYLSLIFSLFLSSFKNKKTINKTFFKAAPVVVFGLFLNIFGGVLLFFGDFLWMY</sequence>
<keyword evidence="11 17" id="KW-1133">Transmembrane helix</keyword>
<comment type="similarity">
    <text evidence="2 17">Belongs to the complex I subunit 2 family.</text>
</comment>
<keyword evidence="15 17" id="KW-0472">Membrane</keyword>
<feature type="transmembrane region" description="Helical" evidence="17">
    <location>
        <begin position="280"/>
        <end position="309"/>
    </location>
</feature>
<dbReference type="RefSeq" id="YP_010644149.1">
    <property type="nucleotide sequence ID" value="NC_070577.1"/>
</dbReference>
<dbReference type="CTD" id="4536"/>
<keyword evidence="7 17" id="KW-0812">Transmembrane</keyword>
<evidence type="ECO:0000256" key="1">
    <source>
        <dbReference type="ARBA" id="ARBA00004448"/>
    </source>
</evidence>
<evidence type="ECO:0000256" key="4">
    <source>
        <dbReference type="ARBA" id="ARBA00021008"/>
    </source>
</evidence>
<feature type="transmembrane region" description="Helical" evidence="17">
    <location>
        <begin position="154"/>
        <end position="174"/>
    </location>
</feature>
<evidence type="ECO:0000256" key="16">
    <source>
        <dbReference type="ARBA" id="ARBA00049551"/>
    </source>
</evidence>
<feature type="domain" description="NADH:quinone oxidoreductase/Mrp antiporter transmembrane" evidence="18">
    <location>
        <begin position="27"/>
        <end position="296"/>
    </location>
</feature>
<proteinExistence type="inferred from homology"/>
<dbReference type="InterPro" id="IPR050175">
    <property type="entry name" value="Complex_I_Subunit_2"/>
</dbReference>
<evidence type="ECO:0000256" key="2">
    <source>
        <dbReference type="ARBA" id="ARBA00007012"/>
    </source>
</evidence>
<name>A0A2R4QI39_POTAT</name>
<feature type="transmembrane region" description="Helical" evidence="17">
    <location>
        <begin position="251"/>
        <end position="274"/>
    </location>
</feature>
<evidence type="ECO:0000256" key="11">
    <source>
        <dbReference type="ARBA" id="ARBA00022989"/>
    </source>
</evidence>
<dbReference type="GO" id="GO:0005743">
    <property type="term" value="C:mitochondrial inner membrane"/>
    <property type="evidence" value="ECO:0007669"/>
    <property type="project" value="UniProtKB-SubCell"/>
</dbReference>
<feature type="transmembrane region" description="Helical" evidence="17">
    <location>
        <begin position="186"/>
        <end position="205"/>
    </location>
</feature>
<keyword evidence="8 17" id="KW-0999">Mitochondrion inner membrane</keyword>
<dbReference type="PANTHER" id="PTHR46552">
    <property type="entry name" value="NADH-UBIQUINONE OXIDOREDUCTASE CHAIN 2"/>
    <property type="match status" value="1"/>
</dbReference>
<dbReference type="EC" id="7.1.1.2" evidence="3 17"/>
<keyword evidence="12 17" id="KW-0520">NAD</keyword>
<keyword evidence="6 17" id="KW-0679">Respiratory chain</keyword>
<evidence type="ECO:0000256" key="10">
    <source>
        <dbReference type="ARBA" id="ARBA00022982"/>
    </source>
</evidence>
<dbReference type="AlphaFoldDB" id="A0A2R4QI39"/>
<evidence type="ECO:0000256" key="5">
    <source>
        <dbReference type="ARBA" id="ARBA00022448"/>
    </source>
</evidence>
<dbReference type="InterPro" id="IPR001750">
    <property type="entry name" value="ND/Mrp_TM"/>
</dbReference>
<keyword evidence="13 17" id="KW-0830">Ubiquinone</keyword>
<evidence type="ECO:0000256" key="12">
    <source>
        <dbReference type="ARBA" id="ARBA00023027"/>
    </source>
</evidence>
<feature type="transmembrane region" description="Helical" evidence="17">
    <location>
        <begin position="321"/>
        <end position="345"/>
    </location>
</feature>
<evidence type="ECO:0000256" key="17">
    <source>
        <dbReference type="RuleBase" id="RU003403"/>
    </source>
</evidence>
<geneLocation type="mitochondrion" evidence="19"/>
<feature type="transmembrane region" description="Helical" evidence="17">
    <location>
        <begin position="95"/>
        <end position="119"/>
    </location>
</feature>
<evidence type="ECO:0000256" key="8">
    <source>
        <dbReference type="ARBA" id="ARBA00022792"/>
    </source>
</evidence>
<keyword evidence="10 17" id="KW-0249">Electron transport</keyword>
<dbReference type="PRINTS" id="PR01436">
    <property type="entry name" value="NADHDHGNASE2"/>
</dbReference>
<comment type="catalytic activity">
    <reaction evidence="16 17">
        <text>a ubiquinone + NADH + 5 H(+)(in) = a ubiquinol + NAD(+) + 4 H(+)(out)</text>
        <dbReference type="Rhea" id="RHEA:29091"/>
        <dbReference type="Rhea" id="RHEA-COMP:9565"/>
        <dbReference type="Rhea" id="RHEA-COMP:9566"/>
        <dbReference type="ChEBI" id="CHEBI:15378"/>
        <dbReference type="ChEBI" id="CHEBI:16389"/>
        <dbReference type="ChEBI" id="CHEBI:17976"/>
        <dbReference type="ChEBI" id="CHEBI:57540"/>
        <dbReference type="ChEBI" id="CHEBI:57945"/>
        <dbReference type="EC" id="7.1.1.2"/>
    </reaction>
</comment>
<feature type="transmembrane region" description="Helical" evidence="17">
    <location>
        <begin position="126"/>
        <end position="148"/>
    </location>
</feature>
<keyword evidence="9 17" id="KW-1278">Translocase</keyword>
<evidence type="ECO:0000256" key="7">
    <source>
        <dbReference type="ARBA" id="ARBA00022692"/>
    </source>
</evidence>
<dbReference type="GO" id="GO:0006120">
    <property type="term" value="P:mitochondrial electron transport, NADH to ubiquinone"/>
    <property type="evidence" value="ECO:0007669"/>
    <property type="project" value="InterPro"/>
</dbReference>
<reference evidence="19" key="1">
    <citation type="journal article" date="2018" name="Evolution">
        <title>Radical amino acid mutations persist longer in the absence of sex.</title>
        <authorList>
            <person name="Sharbrough J."/>
            <person name="Luse M."/>
            <person name="Boore J.L."/>
            <person name="Logsdon J.M.Jr."/>
            <person name="Neiman M."/>
        </authorList>
    </citation>
    <scope>NUCLEOTIDE SEQUENCE</scope>
    <source>
        <strain evidence="19">Alexandrina_Yellow_2x</strain>
    </source>
</reference>